<gene>
    <name evidence="2" type="ordered locus">AciX9_1012</name>
</gene>
<dbReference type="GO" id="GO:0007059">
    <property type="term" value="P:chromosome segregation"/>
    <property type="evidence" value="ECO:0007669"/>
    <property type="project" value="TreeGrafter"/>
</dbReference>
<dbReference type="InterPro" id="IPR036086">
    <property type="entry name" value="ParB/Sulfiredoxin_sf"/>
</dbReference>
<name>E8X2E4_GRATM</name>
<evidence type="ECO:0000259" key="1">
    <source>
        <dbReference type="Pfam" id="PF07506"/>
    </source>
</evidence>
<dbReference type="PANTHER" id="PTHR33375">
    <property type="entry name" value="CHROMOSOME-PARTITIONING PROTEIN PARB-RELATED"/>
    <property type="match status" value="1"/>
</dbReference>
<reference evidence="3" key="1">
    <citation type="submission" date="2011-01" db="EMBL/GenBank/DDBJ databases">
        <title>Complete sequence of chromosome of Acidobacterium sp. MP5ACTX9.</title>
        <authorList>
            <consortium name="US DOE Joint Genome Institute"/>
            <person name="Lucas S."/>
            <person name="Copeland A."/>
            <person name="Lapidus A."/>
            <person name="Cheng J.-F."/>
            <person name="Goodwin L."/>
            <person name="Pitluck S."/>
            <person name="Teshima H."/>
            <person name="Detter J.C."/>
            <person name="Han C."/>
            <person name="Tapia R."/>
            <person name="Land M."/>
            <person name="Hauser L."/>
            <person name="Kyrpides N."/>
            <person name="Ivanova N."/>
            <person name="Ovchinnikova G."/>
            <person name="Pagani I."/>
            <person name="Rawat S.R."/>
            <person name="Mannisto M."/>
            <person name="Haggblom M.M."/>
            <person name="Woyke T."/>
        </authorList>
    </citation>
    <scope>NUCLEOTIDE SEQUENCE [LARGE SCALE GENOMIC DNA]</scope>
    <source>
        <strain evidence="3">MP5ACTX9</strain>
    </source>
</reference>
<dbReference type="GO" id="GO:0005694">
    <property type="term" value="C:chromosome"/>
    <property type="evidence" value="ECO:0007669"/>
    <property type="project" value="TreeGrafter"/>
</dbReference>
<protein>
    <submittedName>
        <fullName evidence="2">RepB plasmid partition</fullName>
    </submittedName>
</protein>
<dbReference type="Proteomes" id="UP000000343">
    <property type="component" value="Chromosome"/>
</dbReference>
<dbReference type="STRING" id="1198114.AciX9_1012"/>
<dbReference type="OrthoDB" id="7632576at2"/>
<evidence type="ECO:0000313" key="2">
    <source>
        <dbReference type="EMBL" id="ADW68076.1"/>
    </source>
</evidence>
<dbReference type="InterPro" id="IPR011111">
    <property type="entry name" value="Plasmid_RepB"/>
</dbReference>
<dbReference type="EMBL" id="CP002480">
    <property type="protein sequence ID" value="ADW68076.1"/>
    <property type="molecule type" value="Genomic_DNA"/>
</dbReference>
<organism evidence="3">
    <name type="scientific">Granulicella tundricola (strain ATCC BAA-1859 / DSM 23138 / MP5ACTX9)</name>
    <dbReference type="NCBI Taxonomy" id="1198114"/>
    <lineage>
        <taxon>Bacteria</taxon>
        <taxon>Pseudomonadati</taxon>
        <taxon>Acidobacteriota</taxon>
        <taxon>Terriglobia</taxon>
        <taxon>Terriglobales</taxon>
        <taxon>Acidobacteriaceae</taxon>
        <taxon>Granulicella</taxon>
    </lineage>
</organism>
<dbReference type="RefSeq" id="WP_013579399.1">
    <property type="nucleotide sequence ID" value="NC_015064.1"/>
</dbReference>
<dbReference type="SUPFAM" id="SSF110849">
    <property type="entry name" value="ParB/Sulfiredoxin"/>
    <property type="match status" value="1"/>
</dbReference>
<proteinExistence type="predicted"/>
<dbReference type="InterPro" id="IPR050336">
    <property type="entry name" value="Chromosome_partition/occlusion"/>
</dbReference>
<dbReference type="PaxDb" id="1198114-AciX9_1012"/>
<keyword evidence="3" id="KW-1185">Reference proteome</keyword>
<dbReference type="HOGENOM" id="CLU_080416_0_0_0"/>
<dbReference type="eggNOG" id="COG1475">
    <property type="taxonomic scope" value="Bacteria"/>
</dbReference>
<dbReference type="SUPFAM" id="SSF109709">
    <property type="entry name" value="KorB DNA-binding domain-like"/>
    <property type="match status" value="1"/>
</dbReference>
<accession>E8X2E4</accession>
<dbReference type="KEGG" id="acm:AciX9_1012"/>
<feature type="domain" description="RepB plasmid partition" evidence="1">
    <location>
        <begin position="101"/>
        <end position="280"/>
    </location>
</feature>
<evidence type="ECO:0000313" key="3">
    <source>
        <dbReference type="Proteomes" id="UP000000343"/>
    </source>
</evidence>
<dbReference type="Gene3D" id="3.90.1530.10">
    <property type="entry name" value="Conserved hypothetical protein from pyrococcus furiosus pfu- 392566-001, ParB domain"/>
    <property type="match status" value="1"/>
</dbReference>
<sequence length="305" mass="34077">MAAESVKIAFIQEVLEVPLESLKALKETTAIVMGCRKYKQIKASLEHIGMIEPLAVFPQKDGSYLVLNGNLRLHILRELGHTSARCIVALDDESYTYNKRVNAMSPIAEHYMILKAIANGVTEERLAVGLSIDIEAIRRRRNLLDGICPEAVDMLKDKRISHDTFSSLRKMKPLRQIEAAELMISASNYTSPFAAVILSVTKPELLEKPPKKSTRADPPHASSLLEETTDSLISDLAHVRKTYGIDVLSLTVICRCIESLIENRAVVRYLQLNHTDIFEELKRLVDQSNADRAHLAPHETSDEAA</sequence>
<dbReference type="PANTHER" id="PTHR33375:SF1">
    <property type="entry name" value="CHROMOSOME-PARTITIONING PROTEIN PARB-RELATED"/>
    <property type="match status" value="1"/>
</dbReference>
<dbReference type="AlphaFoldDB" id="E8X2E4"/>
<dbReference type="Pfam" id="PF07506">
    <property type="entry name" value="RepB"/>
    <property type="match status" value="1"/>
</dbReference>